<dbReference type="KEGG" id="haby:HLVA_08860"/>
<proteinExistence type="predicted"/>
<protein>
    <recommendedName>
        <fullName evidence="3">Outer membrane protein beta-barrel domain-containing protein</fullName>
    </recommendedName>
</protein>
<evidence type="ECO:0000313" key="1">
    <source>
        <dbReference type="EMBL" id="BDU50317.1"/>
    </source>
</evidence>
<gene>
    <name evidence="1" type="ORF">HLVA_08860</name>
</gene>
<dbReference type="AlphaFoldDB" id="A0AAU9DFX9"/>
<dbReference type="EMBL" id="AP027059">
    <property type="protein sequence ID" value="BDU50317.1"/>
    <property type="molecule type" value="Genomic_DNA"/>
</dbReference>
<evidence type="ECO:0000313" key="2">
    <source>
        <dbReference type="Proteomes" id="UP001321582"/>
    </source>
</evidence>
<keyword evidence="2" id="KW-1185">Reference proteome</keyword>
<organism evidence="1 2">
    <name type="scientific">Haliovirga abyssi</name>
    <dbReference type="NCBI Taxonomy" id="2996794"/>
    <lineage>
        <taxon>Bacteria</taxon>
        <taxon>Fusobacteriati</taxon>
        <taxon>Fusobacteriota</taxon>
        <taxon>Fusobacteriia</taxon>
        <taxon>Fusobacteriales</taxon>
        <taxon>Haliovirgaceae</taxon>
        <taxon>Haliovirga</taxon>
    </lineage>
</organism>
<dbReference type="Proteomes" id="UP001321582">
    <property type="component" value="Chromosome"/>
</dbReference>
<dbReference type="RefSeq" id="WP_307905249.1">
    <property type="nucleotide sequence ID" value="NZ_AP027059.1"/>
</dbReference>
<name>A0AAU9DFX9_9FUSO</name>
<reference evidence="1 2" key="1">
    <citation type="submission" date="2022-11" db="EMBL/GenBank/DDBJ databases">
        <title>Haliovirga abyssi gen. nov., sp. nov., a mesophilic fermentative bacterium isolated from the Iheya North hydrothermal field and the proposal of Haliovirgaceae fam. nov.</title>
        <authorList>
            <person name="Miyazaki U."/>
            <person name="Tame A."/>
            <person name="Miyazaki J."/>
            <person name="Takai K."/>
            <person name="Sawayama S."/>
            <person name="Kitajima M."/>
            <person name="Okamoto A."/>
            <person name="Nakagawa S."/>
        </authorList>
    </citation>
    <scope>NUCLEOTIDE SEQUENCE [LARGE SCALE GENOMIC DNA]</scope>
    <source>
        <strain evidence="1 2">IC12</strain>
    </source>
</reference>
<evidence type="ECO:0008006" key="3">
    <source>
        <dbReference type="Google" id="ProtNLM"/>
    </source>
</evidence>
<sequence length="226" mass="25425">MKKKYFILIMFLVISIVALSKPASKGFTGLIDFPTAYNLRISNYSVTGLIDHLEGNSKFGIMLEGGFIPQIEAGIKLSSEDKLINQKLLKANFKFQFVQEADNPAMAIGFVEDEDVVYGYLVASKSIRKLLNKKIFLDTSVGLKYNENSEASFFVGLGFPIFQKIKLLSEVYSYNSENKLGEKEKKISYNIGGEFYTTSNVSTKVFWREIDDSVGISISYTGIYDR</sequence>
<accession>A0AAU9DFX9</accession>